<organism evidence="1 2">
    <name type="scientific">Rhodnius prolixus</name>
    <name type="common">Triatomid bug</name>
    <dbReference type="NCBI Taxonomy" id="13249"/>
    <lineage>
        <taxon>Eukaryota</taxon>
        <taxon>Metazoa</taxon>
        <taxon>Ecdysozoa</taxon>
        <taxon>Arthropoda</taxon>
        <taxon>Hexapoda</taxon>
        <taxon>Insecta</taxon>
        <taxon>Pterygota</taxon>
        <taxon>Neoptera</taxon>
        <taxon>Paraneoptera</taxon>
        <taxon>Hemiptera</taxon>
        <taxon>Heteroptera</taxon>
        <taxon>Panheteroptera</taxon>
        <taxon>Cimicomorpha</taxon>
        <taxon>Reduviidae</taxon>
        <taxon>Triatominae</taxon>
        <taxon>Rhodnius</taxon>
    </lineage>
</organism>
<evidence type="ECO:0000313" key="1">
    <source>
        <dbReference type="EnsemblMetazoa" id="RPRC013922-PA"/>
    </source>
</evidence>
<sequence>MPFTSISKDLMAVVVDISPLISLGAFGVDWWWLHSGFVRISRLGDLPLFIHRPKKKVIHQYDKITSEHESTGAPQVMLDEDPPVIEEVIALDEAIMEEESPNI</sequence>
<dbReference type="InParanoid" id="T1ICA2"/>
<dbReference type="Proteomes" id="UP000015103">
    <property type="component" value="Unassembled WGS sequence"/>
</dbReference>
<proteinExistence type="predicted"/>
<reference evidence="1" key="1">
    <citation type="submission" date="2015-05" db="UniProtKB">
        <authorList>
            <consortium name="EnsemblMetazoa"/>
        </authorList>
    </citation>
    <scope>IDENTIFICATION</scope>
</reference>
<dbReference type="EnsemblMetazoa" id="RPRC013922-RA">
    <property type="protein sequence ID" value="RPRC013922-PA"/>
    <property type="gene ID" value="RPRC013922"/>
</dbReference>
<keyword evidence="2" id="KW-1185">Reference proteome</keyword>
<dbReference type="AlphaFoldDB" id="T1ICA2"/>
<name>T1ICA2_RHOPR</name>
<protein>
    <submittedName>
        <fullName evidence="1">Uncharacterized protein</fullName>
    </submittedName>
</protein>
<dbReference type="VEuPathDB" id="VectorBase:RPRC013922"/>
<evidence type="ECO:0000313" key="2">
    <source>
        <dbReference type="Proteomes" id="UP000015103"/>
    </source>
</evidence>
<accession>T1ICA2</accession>
<dbReference type="EMBL" id="ACPB03004219">
    <property type="status" value="NOT_ANNOTATED_CDS"/>
    <property type="molecule type" value="Genomic_DNA"/>
</dbReference>
<dbReference type="HOGENOM" id="CLU_2267036_0_0_1"/>